<dbReference type="Proteomes" id="UP000765509">
    <property type="component" value="Unassembled WGS sequence"/>
</dbReference>
<dbReference type="AlphaFoldDB" id="A0A9Q3KV60"/>
<accession>A0A9Q3KV60</accession>
<evidence type="ECO:0000256" key="1">
    <source>
        <dbReference type="SAM" id="MobiDB-lite"/>
    </source>
</evidence>
<evidence type="ECO:0000313" key="3">
    <source>
        <dbReference type="Proteomes" id="UP000765509"/>
    </source>
</evidence>
<evidence type="ECO:0000313" key="2">
    <source>
        <dbReference type="EMBL" id="MBW0586781.1"/>
    </source>
</evidence>
<protein>
    <submittedName>
        <fullName evidence="2">Uncharacterized protein</fullName>
    </submittedName>
</protein>
<proteinExistence type="predicted"/>
<keyword evidence="3" id="KW-1185">Reference proteome</keyword>
<dbReference type="EMBL" id="AVOT02124896">
    <property type="protein sequence ID" value="MBW0586781.1"/>
    <property type="molecule type" value="Genomic_DNA"/>
</dbReference>
<gene>
    <name evidence="2" type="ORF">O181_126496</name>
</gene>
<organism evidence="2 3">
    <name type="scientific">Austropuccinia psidii MF-1</name>
    <dbReference type="NCBI Taxonomy" id="1389203"/>
    <lineage>
        <taxon>Eukaryota</taxon>
        <taxon>Fungi</taxon>
        <taxon>Dikarya</taxon>
        <taxon>Basidiomycota</taxon>
        <taxon>Pucciniomycotina</taxon>
        <taxon>Pucciniomycetes</taxon>
        <taxon>Pucciniales</taxon>
        <taxon>Sphaerophragmiaceae</taxon>
        <taxon>Austropuccinia</taxon>
    </lineage>
</organism>
<feature type="compositionally biased region" description="Basic and acidic residues" evidence="1">
    <location>
        <begin position="109"/>
        <end position="118"/>
    </location>
</feature>
<comment type="caution">
    <text evidence="2">The sequence shown here is derived from an EMBL/GenBank/DDBJ whole genome shotgun (WGS) entry which is preliminary data.</text>
</comment>
<reference evidence="2" key="1">
    <citation type="submission" date="2021-03" db="EMBL/GenBank/DDBJ databases">
        <title>Draft genome sequence of rust myrtle Austropuccinia psidii MF-1, a brazilian biotype.</title>
        <authorList>
            <person name="Quecine M.C."/>
            <person name="Pachon D.M.R."/>
            <person name="Bonatelli M.L."/>
            <person name="Correr F.H."/>
            <person name="Franceschini L.M."/>
            <person name="Leite T.F."/>
            <person name="Margarido G.R.A."/>
            <person name="Almeida C.A."/>
            <person name="Ferrarezi J.A."/>
            <person name="Labate C.A."/>
        </authorList>
    </citation>
    <scope>NUCLEOTIDE SEQUENCE</scope>
    <source>
        <strain evidence="2">MF-1</strain>
    </source>
</reference>
<feature type="region of interest" description="Disordered" evidence="1">
    <location>
        <begin position="17"/>
        <end position="118"/>
    </location>
</feature>
<feature type="compositionally biased region" description="Basic and acidic residues" evidence="1">
    <location>
        <begin position="83"/>
        <end position="97"/>
    </location>
</feature>
<name>A0A9Q3KV60_9BASI</name>
<sequence length="289" mass="32541">MYCKGKAQQIKALLKNQSMVSEAKKKKLAQGKDNSPVEAPQAFKSKNPPQKVPKKGQENPKEQSAGQEKGKGKGQVQVEQALPEERQNSQEREDSHGKCVQYGKNSDGIQKEGGGKNEPILSKEIDVVKLLNHFETCNKEIIESKFTLINQPDDNSISFTTKKLRESRIQVLNLENSTGHSAALFQQQLGKRDKARLELNKDIKSSINNISLNNEFPRQSTPIHDINVLSLNNDLHHTISSNAGVDTACSLKDIPRLEEWKISSGEEEYNHMEFMKTIDMFKEDVNIPY</sequence>